<proteinExistence type="predicted"/>
<accession>A0AAV7PWS9</accession>
<dbReference type="Gene3D" id="2.60.120.920">
    <property type="match status" value="1"/>
</dbReference>
<sequence>MAVGQDAAQPIDAPIRISDTSLHNDSEPCTKHKHKVKQGCHAKQHSSCMQGKGHLGPDVVWTEASKFARNITFDPDTAHPFCELSKDRKSVKVGAAWQNLPDMSERFDKRLCVLGRERLSFGRHYWEVAVGNAKNWDIGVCDTFANRKGFFQPTTDNRYWVLGLDNGVKFKDFSSPSSTPMVPTKPPDVIGVFLDCEAGNVSFYNVGDASKFLTLHPRPVPCIFQPYFCIGDQETTLQLRPLTKRIC</sequence>
<evidence type="ECO:0000313" key="4">
    <source>
        <dbReference type="EMBL" id="KAJ1130923.1"/>
    </source>
</evidence>
<name>A0AAV7PWS9_PLEWA</name>
<dbReference type="PANTHER" id="PTHR24103">
    <property type="entry name" value="E3 UBIQUITIN-PROTEIN LIGASE TRIM"/>
    <property type="match status" value="1"/>
</dbReference>
<dbReference type="Pfam" id="PF00622">
    <property type="entry name" value="SPRY"/>
    <property type="match status" value="1"/>
</dbReference>
<dbReference type="SMART" id="SM00449">
    <property type="entry name" value="SPRY"/>
    <property type="match status" value="1"/>
</dbReference>
<feature type="region of interest" description="Disordered" evidence="2">
    <location>
        <begin position="1"/>
        <end position="31"/>
    </location>
</feature>
<dbReference type="InterPro" id="IPR003879">
    <property type="entry name" value="Butyrophylin_SPRY"/>
</dbReference>
<gene>
    <name evidence="4" type="ORF">NDU88_009267</name>
</gene>
<evidence type="ECO:0000256" key="2">
    <source>
        <dbReference type="SAM" id="MobiDB-lite"/>
    </source>
</evidence>
<keyword evidence="5" id="KW-1185">Reference proteome</keyword>
<feature type="domain" description="B30.2/SPRY" evidence="3">
    <location>
        <begin position="51"/>
        <end position="246"/>
    </location>
</feature>
<protein>
    <recommendedName>
        <fullName evidence="3">B30.2/SPRY domain-containing protein</fullName>
    </recommendedName>
</protein>
<dbReference type="Pfam" id="PF13765">
    <property type="entry name" value="PRY"/>
    <property type="match status" value="1"/>
</dbReference>
<dbReference type="AlphaFoldDB" id="A0AAV7PWS9"/>
<dbReference type="InterPro" id="IPR050143">
    <property type="entry name" value="TRIM/RBCC"/>
</dbReference>
<dbReference type="CDD" id="cd13733">
    <property type="entry name" value="SPRY_PRY_C-I_1"/>
    <property type="match status" value="1"/>
</dbReference>
<dbReference type="InterPro" id="IPR006574">
    <property type="entry name" value="PRY"/>
</dbReference>
<dbReference type="FunFam" id="2.60.120.920:FF:000004">
    <property type="entry name" value="Butyrophilin subfamily 1 member A1"/>
    <property type="match status" value="1"/>
</dbReference>
<evidence type="ECO:0000259" key="3">
    <source>
        <dbReference type="PROSITE" id="PS50188"/>
    </source>
</evidence>
<dbReference type="PRINTS" id="PR01407">
    <property type="entry name" value="BUTYPHLNCDUF"/>
</dbReference>
<dbReference type="InterPro" id="IPR013320">
    <property type="entry name" value="ConA-like_dom_sf"/>
</dbReference>
<evidence type="ECO:0000256" key="1">
    <source>
        <dbReference type="ARBA" id="ARBA00023054"/>
    </source>
</evidence>
<reference evidence="4" key="1">
    <citation type="journal article" date="2022" name="bioRxiv">
        <title>Sequencing and chromosome-scale assembly of the giantPleurodeles waltlgenome.</title>
        <authorList>
            <person name="Brown T."/>
            <person name="Elewa A."/>
            <person name="Iarovenko S."/>
            <person name="Subramanian E."/>
            <person name="Araus A.J."/>
            <person name="Petzold A."/>
            <person name="Susuki M."/>
            <person name="Suzuki K.-i.T."/>
            <person name="Hayashi T."/>
            <person name="Toyoda A."/>
            <person name="Oliveira C."/>
            <person name="Osipova E."/>
            <person name="Leigh N.D."/>
            <person name="Simon A."/>
            <person name="Yun M.H."/>
        </authorList>
    </citation>
    <scope>NUCLEOTIDE SEQUENCE</scope>
    <source>
        <strain evidence="4">20211129_DDA</strain>
        <tissue evidence="4">Liver</tissue>
    </source>
</reference>
<dbReference type="SMART" id="SM00589">
    <property type="entry name" value="PRY"/>
    <property type="match status" value="1"/>
</dbReference>
<dbReference type="SUPFAM" id="SSF49899">
    <property type="entry name" value="Concanavalin A-like lectins/glucanases"/>
    <property type="match status" value="1"/>
</dbReference>
<organism evidence="4 5">
    <name type="scientific">Pleurodeles waltl</name>
    <name type="common">Iberian ribbed newt</name>
    <dbReference type="NCBI Taxonomy" id="8319"/>
    <lineage>
        <taxon>Eukaryota</taxon>
        <taxon>Metazoa</taxon>
        <taxon>Chordata</taxon>
        <taxon>Craniata</taxon>
        <taxon>Vertebrata</taxon>
        <taxon>Euteleostomi</taxon>
        <taxon>Amphibia</taxon>
        <taxon>Batrachia</taxon>
        <taxon>Caudata</taxon>
        <taxon>Salamandroidea</taxon>
        <taxon>Salamandridae</taxon>
        <taxon>Pleurodelinae</taxon>
        <taxon>Pleurodeles</taxon>
    </lineage>
</organism>
<dbReference type="InterPro" id="IPR003877">
    <property type="entry name" value="SPRY_dom"/>
</dbReference>
<dbReference type="EMBL" id="JANPWB010000011">
    <property type="protein sequence ID" value="KAJ1130923.1"/>
    <property type="molecule type" value="Genomic_DNA"/>
</dbReference>
<dbReference type="PROSITE" id="PS50188">
    <property type="entry name" value="B302_SPRY"/>
    <property type="match status" value="1"/>
</dbReference>
<dbReference type="Proteomes" id="UP001066276">
    <property type="component" value="Chromosome 7"/>
</dbReference>
<keyword evidence="1" id="KW-0175">Coiled coil</keyword>
<comment type="caution">
    <text evidence="4">The sequence shown here is derived from an EMBL/GenBank/DDBJ whole genome shotgun (WGS) entry which is preliminary data.</text>
</comment>
<dbReference type="InterPro" id="IPR043136">
    <property type="entry name" value="B30.2/SPRY_sf"/>
</dbReference>
<evidence type="ECO:0000313" key="5">
    <source>
        <dbReference type="Proteomes" id="UP001066276"/>
    </source>
</evidence>
<dbReference type="InterPro" id="IPR001870">
    <property type="entry name" value="B30.2/SPRY"/>
</dbReference>